<evidence type="ECO:0000256" key="7">
    <source>
        <dbReference type="ARBA" id="ARBA00023237"/>
    </source>
</evidence>
<keyword evidence="3" id="KW-0813">Transport</keyword>
<evidence type="ECO:0000256" key="6">
    <source>
        <dbReference type="ARBA" id="ARBA00023136"/>
    </source>
</evidence>
<comment type="similarity">
    <text evidence="2">Belongs to the outer membrane factor (OMF) (TC 1.B.17) family.</text>
</comment>
<evidence type="ECO:0000256" key="2">
    <source>
        <dbReference type="ARBA" id="ARBA00007613"/>
    </source>
</evidence>
<evidence type="ECO:0000256" key="1">
    <source>
        <dbReference type="ARBA" id="ARBA00004442"/>
    </source>
</evidence>
<keyword evidence="5" id="KW-0812">Transmembrane</keyword>
<reference evidence="9" key="1">
    <citation type="submission" date="2022-04" db="EMBL/GenBank/DDBJ databases">
        <title>Mucilaginibacter sp. RS28 isolated from freshwater.</title>
        <authorList>
            <person name="Ko S.-R."/>
        </authorList>
    </citation>
    <scope>NUCLEOTIDE SEQUENCE</scope>
    <source>
        <strain evidence="9">RS28</strain>
    </source>
</reference>
<proteinExistence type="inferred from homology"/>
<evidence type="ECO:0000256" key="4">
    <source>
        <dbReference type="ARBA" id="ARBA00022452"/>
    </source>
</evidence>
<dbReference type="GO" id="GO:1990281">
    <property type="term" value="C:efflux pump complex"/>
    <property type="evidence" value="ECO:0007669"/>
    <property type="project" value="TreeGrafter"/>
</dbReference>
<comment type="subcellular location">
    <subcellularLocation>
        <location evidence="1">Cell outer membrane</location>
    </subcellularLocation>
</comment>
<evidence type="ECO:0000313" key="10">
    <source>
        <dbReference type="Proteomes" id="UP001139450"/>
    </source>
</evidence>
<dbReference type="RefSeq" id="WP_245131694.1">
    <property type="nucleotide sequence ID" value="NZ_JALJEJ010000008.1"/>
</dbReference>
<comment type="caution">
    <text evidence="9">The sequence shown here is derived from an EMBL/GenBank/DDBJ whole genome shotgun (WGS) entry which is preliminary data.</text>
</comment>
<evidence type="ECO:0000313" key="9">
    <source>
        <dbReference type="EMBL" id="MCJ8211245.1"/>
    </source>
</evidence>
<dbReference type="AlphaFoldDB" id="A0A9X2BAY0"/>
<keyword evidence="8" id="KW-0732">Signal</keyword>
<organism evidence="9 10">
    <name type="scientific">Mucilaginibacter straminoryzae</name>
    <dbReference type="NCBI Taxonomy" id="2932774"/>
    <lineage>
        <taxon>Bacteria</taxon>
        <taxon>Pseudomonadati</taxon>
        <taxon>Bacteroidota</taxon>
        <taxon>Sphingobacteriia</taxon>
        <taxon>Sphingobacteriales</taxon>
        <taxon>Sphingobacteriaceae</taxon>
        <taxon>Mucilaginibacter</taxon>
    </lineage>
</organism>
<evidence type="ECO:0000256" key="3">
    <source>
        <dbReference type="ARBA" id="ARBA00022448"/>
    </source>
</evidence>
<accession>A0A9X2BAY0</accession>
<dbReference type="GO" id="GO:0015562">
    <property type="term" value="F:efflux transmembrane transporter activity"/>
    <property type="evidence" value="ECO:0007669"/>
    <property type="project" value="InterPro"/>
</dbReference>
<feature type="signal peptide" evidence="8">
    <location>
        <begin position="1"/>
        <end position="21"/>
    </location>
</feature>
<dbReference type="InterPro" id="IPR051906">
    <property type="entry name" value="TolC-like"/>
</dbReference>
<protein>
    <submittedName>
        <fullName evidence="9">TolC family protein</fullName>
    </submittedName>
</protein>
<dbReference type="EMBL" id="JALJEJ010000008">
    <property type="protein sequence ID" value="MCJ8211245.1"/>
    <property type="molecule type" value="Genomic_DNA"/>
</dbReference>
<dbReference type="SUPFAM" id="SSF56954">
    <property type="entry name" value="Outer membrane efflux proteins (OEP)"/>
    <property type="match status" value="1"/>
</dbReference>
<dbReference type="Proteomes" id="UP001139450">
    <property type="component" value="Unassembled WGS sequence"/>
</dbReference>
<dbReference type="InterPro" id="IPR003423">
    <property type="entry name" value="OMP_efflux"/>
</dbReference>
<sequence length="439" mass="49773">MNYLKYIFVLFLAITTLPAFSQTDTVYTLQQCIDIAIKNNLDVRKSELDMERDRVYWNQARENLLPTVNGNVQHTISNGRSQDPTTYNYVNQQIKFAQYNLNSNLILFNGMNLMNTIKQYSLSYQAGKLSYQQAKDDITLNVISTYLQVLDNQELLNQTATQVEVSKQQVDRLKILDKSGNISPSQLSDLRGQLASDQLNLIDARNAMYAAKLNLMQLMNVPFNREAKIQPIPADQLPGQYTQNADQVYQTALNGLPLVKAAELRYRSSAKAVSAARGALYPTLALGGGWGTNYSSTGNTNYGSQLRNNYNTNFTLGLSIPILNYWRNRNNVSLAKINMLEAQATNENTKVLLRKNVEQAYVNMTSAYERYQTLTEQVDAFSESFRVAEVKFNSGVLNSVEFIVIKGNMDRAKLNLISARYDYFIRAKILDYYQGKLTL</sequence>
<dbReference type="PANTHER" id="PTHR30026:SF20">
    <property type="entry name" value="OUTER MEMBRANE PROTEIN TOLC"/>
    <property type="match status" value="1"/>
</dbReference>
<name>A0A9X2BAY0_9SPHI</name>
<evidence type="ECO:0000256" key="5">
    <source>
        <dbReference type="ARBA" id="ARBA00022692"/>
    </source>
</evidence>
<keyword evidence="4" id="KW-1134">Transmembrane beta strand</keyword>
<gene>
    <name evidence="9" type="ORF">MUY27_16120</name>
</gene>
<keyword evidence="7" id="KW-0998">Cell outer membrane</keyword>
<dbReference type="GO" id="GO:0009279">
    <property type="term" value="C:cell outer membrane"/>
    <property type="evidence" value="ECO:0007669"/>
    <property type="project" value="UniProtKB-SubCell"/>
</dbReference>
<dbReference type="Pfam" id="PF02321">
    <property type="entry name" value="OEP"/>
    <property type="match status" value="2"/>
</dbReference>
<dbReference type="GO" id="GO:0015288">
    <property type="term" value="F:porin activity"/>
    <property type="evidence" value="ECO:0007669"/>
    <property type="project" value="TreeGrafter"/>
</dbReference>
<keyword evidence="10" id="KW-1185">Reference proteome</keyword>
<feature type="chain" id="PRO_5040775074" evidence="8">
    <location>
        <begin position="22"/>
        <end position="439"/>
    </location>
</feature>
<dbReference type="PANTHER" id="PTHR30026">
    <property type="entry name" value="OUTER MEMBRANE PROTEIN TOLC"/>
    <property type="match status" value="1"/>
</dbReference>
<dbReference type="Gene3D" id="1.20.1600.10">
    <property type="entry name" value="Outer membrane efflux proteins (OEP)"/>
    <property type="match status" value="1"/>
</dbReference>
<evidence type="ECO:0000256" key="8">
    <source>
        <dbReference type="SAM" id="SignalP"/>
    </source>
</evidence>
<keyword evidence="6" id="KW-0472">Membrane</keyword>